<dbReference type="OrthoDB" id="8583677at2759"/>
<keyword evidence="2" id="KW-1185">Reference proteome</keyword>
<protein>
    <submittedName>
        <fullName evidence="1">Uncharacterized protein</fullName>
    </submittedName>
</protein>
<name>A0A9D3QGI5_MEGAT</name>
<dbReference type="EMBL" id="JAFDVH010000001">
    <property type="protein sequence ID" value="KAG7491764.1"/>
    <property type="molecule type" value="Genomic_DNA"/>
</dbReference>
<dbReference type="Proteomes" id="UP001046870">
    <property type="component" value="Chromosome 1"/>
</dbReference>
<sequence length="84" mass="9239">MLPAATGPGRRSVRFHKVHSHHLSLSQLPHALVHNPEDALQAAVQGQQVGLRQNGPQHIVAQRLPHHVAQPVLLLRQQLEAQQG</sequence>
<proteinExistence type="predicted"/>
<comment type="caution">
    <text evidence="1">The sequence shown here is derived from an EMBL/GenBank/DDBJ whole genome shotgun (WGS) entry which is preliminary data.</text>
</comment>
<reference evidence="1" key="1">
    <citation type="submission" date="2021-01" db="EMBL/GenBank/DDBJ databases">
        <authorList>
            <person name="Zahm M."/>
            <person name="Roques C."/>
            <person name="Cabau C."/>
            <person name="Klopp C."/>
            <person name="Donnadieu C."/>
            <person name="Jouanno E."/>
            <person name="Lampietro C."/>
            <person name="Louis A."/>
            <person name="Herpin A."/>
            <person name="Echchiki A."/>
            <person name="Berthelot C."/>
            <person name="Parey E."/>
            <person name="Roest-Crollius H."/>
            <person name="Braasch I."/>
            <person name="Postlethwait J."/>
            <person name="Bobe J."/>
            <person name="Montfort J."/>
            <person name="Bouchez O."/>
            <person name="Begum T."/>
            <person name="Mejri S."/>
            <person name="Adams A."/>
            <person name="Chen W.-J."/>
            <person name="Guiguen Y."/>
        </authorList>
    </citation>
    <scope>NUCLEOTIDE SEQUENCE</scope>
    <source>
        <strain evidence="1">YG-15Mar2019-1</strain>
        <tissue evidence="1">Brain</tissue>
    </source>
</reference>
<evidence type="ECO:0000313" key="2">
    <source>
        <dbReference type="Proteomes" id="UP001046870"/>
    </source>
</evidence>
<evidence type="ECO:0000313" key="1">
    <source>
        <dbReference type="EMBL" id="KAG7491764.1"/>
    </source>
</evidence>
<accession>A0A9D3QGI5</accession>
<organism evidence="1 2">
    <name type="scientific">Megalops atlanticus</name>
    <name type="common">Tarpon</name>
    <name type="synonym">Clupea gigantea</name>
    <dbReference type="NCBI Taxonomy" id="7932"/>
    <lineage>
        <taxon>Eukaryota</taxon>
        <taxon>Metazoa</taxon>
        <taxon>Chordata</taxon>
        <taxon>Craniata</taxon>
        <taxon>Vertebrata</taxon>
        <taxon>Euteleostomi</taxon>
        <taxon>Actinopterygii</taxon>
        <taxon>Neopterygii</taxon>
        <taxon>Teleostei</taxon>
        <taxon>Elopiformes</taxon>
        <taxon>Megalopidae</taxon>
        <taxon>Megalops</taxon>
    </lineage>
</organism>
<gene>
    <name evidence="1" type="ORF">MATL_G00007230</name>
</gene>
<dbReference type="AlphaFoldDB" id="A0A9D3QGI5"/>